<evidence type="ECO:0000256" key="8">
    <source>
        <dbReference type="SAM" id="SignalP"/>
    </source>
</evidence>
<gene>
    <name evidence="10" type="ORF">FHG12_05915</name>
</gene>
<accession>A0A5B7ZXG1</accession>
<dbReference type="NCBIfam" id="TIGR04057">
    <property type="entry name" value="SusC_RagA_signa"/>
    <property type="match status" value="1"/>
</dbReference>
<dbReference type="KEGG" id="hyj:FHG12_05915"/>
<dbReference type="NCBIfam" id="TIGR04056">
    <property type="entry name" value="OMP_RagA_SusC"/>
    <property type="match status" value="1"/>
</dbReference>
<protein>
    <submittedName>
        <fullName evidence="10">TonB-dependent receptor</fullName>
    </submittedName>
</protein>
<evidence type="ECO:0000256" key="5">
    <source>
        <dbReference type="ARBA" id="ARBA00023136"/>
    </source>
</evidence>
<evidence type="ECO:0000313" key="10">
    <source>
        <dbReference type="EMBL" id="QDA59670.1"/>
    </source>
</evidence>
<evidence type="ECO:0000259" key="9">
    <source>
        <dbReference type="Pfam" id="PF07715"/>
    </source>
</evidence>
<dbReference type="InterPro" id="IPR023996">
    <property type="entry name" value="TonB-dep_OMP_SusC/RagA"/>
</dbReference>
<dbReference type="OrthoDB" id="9768177at2"/>
<evidence type="ECO:0000256" key="1">
    <source>
        <dbReference type="ARBA" id="ARBA00004571"/>
    </source>
</evidence>
<keyword evidence="4 7" id="KW-0812">Transmembrane</keyword>
<comment type="subcellular location">
    <subcellularLocation>
        <location evidence="1 7">Cell outer membrane</location>
        <topology evidence="1 7">Multi-pass membrane protein</topology>
    </subcellularLocation>
</comment>
<dbReference type="AlphaFoldDB" id="A0A5B7ZXG1"/>
<feature type="domain" description="TonB-dependent receptor plug" evidence="9">
    <location>
        <begin position="135"/>
        <end position="239"/>
    </location>
</feature>
<evidence type="ECO:0000256" key="4">
    <source>
        <dbReference type="ARBA" id="ARBA00022692"/>
    </source>
</evidence>
<evidence type="ECO:0000256" key="3">
    <source>
        <dbReference type="ARBA" id="ARBA00022452"/>
    </source>
</evidence>
<dbReference type="Gene3D" id="2.60.40.1120">
    <property type="entry name" value="Carboxypeptidase-like, regulatory domain"/>
    <property type="match status" value="1"/>
</dbReference>
<dbReference type="Gene3D" id="2.40.170.20">
    <property type="entry name" value="TonB-dependent receptor, beta-barrel domain"/>
    <property type="match status" value="1"/>
</dbReference>
<dbReference type="InterPro" id="IPR036942">
    <property type="entry name" value="Beta-barrel_TonB_sf"/>
</dbReference>
<dbReference type="SUPFAM" id="SSF49464">
    <property type="entry name" value="Carboxypeptidase regulatory domain-like"/>
    <property type="match status" value="1"/>
</dbReference>
<feature type="signal peptide" evidence="8">
    <location>
        <begin position="1"/>
        <end position="26"/>
    </location>
</feature>
<dbReference type="PROSITE" id="PS52016">
    <property type="entry name" value="TONB_DEPENDENT_REC_3"/>
    <property type="match status" value="1"/>
</dbReference>
<sequence length="1017" mass="111052">MKKPVPKMRRLTIPALLCCLPLAAAAEPTVWHENSSIWASQADVTVSGRVLDDKGQPLPGVNVVVRGTSNGTQTNSDGQYSLTAPENATLVFSFVGYTSQEVALNGRTTVNVALGSDTKALNEVVVVGYLSINREQVTGSVSKVSQEDIRRSPVASVTEALQGRVAGVQVNNSGAPGQNPIVNIRGIGSIALNSNPLYVVDGVWTSDIRDINPSDIESTTILKDAASLAPYGSRGANGVILITTRRGKLGKPAINFNAYGGVQNIPKTYDLADTQKWADVTRMMYTNAGQTPFAGAANPPAINTDWQKALFQSGRVQNYSLGLSGASEFANYNISGSYFNQKGTIVGPKFDRYSLRLNSGITRGKFHMDQSAQLSRAFTKRVNGIPFIDVIRMLPIIPVYDPTTVSGFGFGNTNQVTFGTNPVGLQKVYNDTNTENRLIASLAPEINIFDFLRYRLNLGMEYLSFQDRTERKYGQAGGLRMNEPVRPAELFEGRGDRLFLLAENTLNFQKSFGNHNVNAVVGYTEQKNTYKFTNATAQGFGTGPTYYWSLGAATGSSSVDGGTRRWTKRSYLAQVAYDYDDRYLLTGAYRHDGSSLVDPANKWGDFFAFSGGWRISKEAFFSGVSGISDLKLRASYGELGNDQLPEYLSFGLINSNVNYPFNGTVVNGAIQNQLASKNLKWESRATTNIGFDLGLMENRVTLAADYYISKTKNALVNPAIPFFEGNVGVNPYTNLGRLENRGFEFQLGYTSDPQKDFRYGVSANLTTLKNRVKELAFEGQNYPGGPSGVARTEAGQPVGAFYLMHKLGIFQTQADVDAHKVQPSAKPGDVKYEDINGDGQITDADRRFTGSPFPKLQYGLNLNFGYKAFDLTAFLQGVQGNDIYNVTRYWTDRMDDNGNFRADLNPWTPSNPSTSTPRPLLGGGLNASPLSDRWLENGSYLRLKNVQLGYTLPKTLLERVKGIGSLRIYLTGQNLLTATKYTGYDPEIVGAGPLARGVDEGNYPNLRTVTAGIQLGF</sequence>
<dbReference type="FunFam" id="2.60.40.1120:FF:000003">
    <property type="entry name" value="Outer membrane protein Omp121"/>
    <property type="match status" value="1"/>
</dbReference>
<keyword evidence="10" id="KW-0675">Receptor</keyword>
<dbReference type="SUPFAM" id="SSF56935">
    <property type="entry name" value="Porins"/>
    <property type="match status" value="1"/>
</dbReference>
<keyword evidence="11" id="KW-1185">Reference proteome</keyword>
<evidence type="ECO:0000256" key="7">
    <source>
        <dbReference type="PROSITE-ProRule" id="PRU01360"/>
    </source>
</evidence>
<dbReference type="InterPro" id="IPR039426">
    <property type="entry name" value="TonB-dep_rcpt-like"/>
</dbReference>
<organism evidence="10 11">
    <name type="scientific">Hymenobacter jejuensis</name>
    <dbReference type="NCBI Taxonomy" id="2502781"/>
    <lineage>
        <taxon>Bacteria</taxon>
        <taxon>Pseudomonadati</taxon>
        <taxon>Bacteroidota</taxon>
        <taxon>Cytophagia</taxon>
        <taxon>Cytophagales</taxon>
        <taxon>Hymenobacteraceae</taxon>
        <taxon>Hymenobacter</taxon>
    </lineage>
</organism>
<dbReference type="Gene3D" id="2.170.130.10">
    <property type="entry name" value="TonB-dependent receptor, plug domain"/>
    <property type="match status" value="1"/>
</dbReference>
<dbReference type="Proteomes" id="UP000305398">
    <property type="component" value="Chromosome"/>
</dbReference>
<dbReference type="InterPro" id="IPR012910">
    <property type="entry name" value="Plug_dom"/>
</dbReference>
<dbReference type="Pfam" id="PF07715">
    <property type="entry name" value="Plug"/>
    <property type="match status" value="1"/>
</dbReference>
<comment type="similarity">
    <text evidence="7">Belongs to the TonB-dependent receptor family.</text>
</comment>
<reference evidence="10 11" key="1">
    <citation type="submission" date="2019-06" db="EMBL/GenBank/DDBJ databases">
        <authorList>
            <person name="Srinivasan S."/>
        </authorList>
    </citation>
    <scope>NUCLEOTIDE SEQUENCE [LARGE SCALE GENOMIC DNA]</scope>
    <source>
        <strain evidence="10 11">17J68-5</strain>
    </source>
</reference>
<dbReference type="InterPro" id="IPR037066">
    <property type="entry name" value="Plug_dom_sf"/>
</dbReference>
<keyword evidence="8" id="KW-0732">Signal</keyword>
<name>A0A5B7ZXG1_9BACT</name>
<dbReference type="GO" id="GO:0009279">
    <property type="term" value="C:cell outer membrane"/>
    <property type="evidence" value="ECO:0007669"/>
    <property type="project" value="UniProtKB-SubCell"/>
</dbReference>
<keyword evidence="5 7" id="KW-0472">Membrane</keyword>
<dbReference type="InterPro" id="IPR023997">
    <property type="entry name" value="TonB-dep_OMP_SusC/RagA_CS"/>
</dbReference>
<proteinExistence type="inferred from homology"/>
<dbReference type="RefSeq" id="WP_139514850.1">
    <property type="nucleotide sequence ID" value="NZ_CP040896.1"/>
</dbReference>
<feature type="chain" id="PRO_5022881324" evidence="8">
    <location>
        <begin position="27"/>
        <end position="1017"/>
    </location>
</feature>
<evidence type="ECO:0000256" key="2">
    <source>
        <dbReference type="ARBA" id="ARBA00022448"/>
    </source>
</evidence>
<dbReference type="EMBL" id="CP040896">
    <property type="protein sequence ID" value="QDA59670.1"/>
    <property type="molecule type" value="Genomic_DNA"/>
</dbReference>
<keyword evidence="2 7" id="KW-0813">Transport</keyword>
<dbReference type="Pfam" id="PF13715">
    <property type="entry name" value="CarbopepD_reg_2"/>
    <property type="match status" value="1"/>
</dbReference>
<evidence type="ECO:0000256" key="6">
    <source>
        <dbReference type="ARBA" id="ARBA00023237"/>
    </source>
</evidence>
<keyword evidence="3 7" id="KW-1134">Transmembrane beta strand</keyword>
<evidence type="ECO:0000313" key="11">
    <source>
        <dbReference type="Proteomes" id="UP000305398"/>
    </source>
</evidence>
<dbReference type="InterPro" id="IPR008969">
    <property type="entry name" value="CarboxyPept-like_regulatory"/>
</dbReference>
<keyword evidence="6 7" id="KW-0998">Cell outer membrane</keyword>